<gene>
    <name evidence="1" type="ORF">G8O29_17975</name>
</gene>
<accession>A0ABX0GBT3</accession>
<comment type="caution">
    <text evidence="1">The sequence shown here is derived from an EMBL/GenBank/DDBJ whole genome shotgun (WGS) entry which is preliminary data.</text>
</comment>
<evidence type="ECO:0000313" key="2">
    <source>
        <dbReference type="Proteomes" id="UP001515660"/>
    </source>
</evidence>
<name>A0ABX0GBT3_9RHOB</name>
<dbReference type="EMBL" id="JAANHS010000037">
    <property type="protein sequence ID" value="NHB78576.1"/>
    <property type="molecule type" value="Genomic_DNA"/>
</dbReference>
<sequence>MTQSMRAGSQHTFDRKEVKAEAFGRPLNGCFVSITAKYLKPNSRDRS</sequence>
<proteinExistence type="predicted"/>
<keyword evidence="2" id="KW-1185">Reference proteome</keyword>
<protein>
    <submittedName>
        <fullName evidence="1">Uncharacterized protein</fullName>
    </submittedName>
</protein>
<dbReference type="Proteomes" id="UP001515660">
    <property type="component" value="Unassembled WGS sequence"/>
</dbReference>
<organism evidence="1 2">
    <name type="scientific">Rhodobacter calidifons</name>
    <dbReference type="NCBI Taxonomy" id="2715277"/>
    <lineage>
        <taxon>Bacteria</taxon>
        <taxon>Pseudomonadati</taxon>
        <taxon>Pseudomonadota</taxon>
        <taxon>Alphaproteobacteria</taxon>
        <taxon>Rhodobacterales</taxon>
        <taxon>Rhodobacter group</taxon>
        <taxon>Rhodobacter</taxon>
    </lineage>
</organism>
<dbReference type="RefSeq" id="WP_207623995.1">
    <property type="nucleotide sequence ID" value="NZ_JAANHS010000037.1"/>
</dbReference>
<evidence type="ECO:0000313" key="1">
    <source>
        <dbReference type="EMBL" id="NHB78576.1"/>
    </source>
</evidence>
<reference evidence="1 2" key="1">
    <citation type="journal article" date="2022" name="Microorganisms">
        <title>Genome Sequence and Characterization of a Xanthorhodopsin-Containing, Aerobic Anoxygenic Phototrophic Rhodobacter Species, Isolated from Mesophilic Conditions at Yellowstone National Park.</title>
        <authorList>
            <person name="Kyndt J.A."/>
            <person name="Robertson S."/>
            <person name="Shoffstall I.B."/>
            <person name="Ramaley R.F."/>
            <person name="Meyer T.E."/>
        </authorList>
    </citation>
    <scope>NUCLEOTIDE SEQUENCE [LARGE SCALE GENOMIC DNA]</scope>
    <source>
        <strain evidence="1 2">M37P</strain>
    </source>
</reference>